<feature type="signal peptide" evidence="2">
    <location>
        <begin position="1"/>
        <end position="27"/>
    </location>
</feature>
<dbReference type="Proteomes" id="UP000647860">
    <property type="component" value="Unassembled WGS sequence"/>
</dbReference>
<dbReference type="RefSeq" id="WP_203222841.1">
    <property type="nucleotide sequence ID" value="NZ_BAAAGZ010000001.1"/>
</dbReference>
<keyword evidence="4" id="KW-1185">Reference proteome</keyword>
<comment type="caution">
    <text evidence="3">The sequence shown here is derived from an EMBL/GenBank/DDBJ whole genome shotgun (WGS) entry which is preliminary data.</text>
</comment>
<sequence>MGRTAKIFALAATTAALVLFGASVAQADTTAPATATVVPSSPSPSPTATTAGNNPWD</sequence>
<feature type="region of interest" description="Disordered" evidence="1">
    <location>
        <begin position="34"/>
        <end position="57"/>
    </location>
</feature>
<evidence type="ECO:0000256" key="2">
    <source>
        <dbReference type="SAM" id="SignalP"/>
    </source>
</evidence>
<reference evidence="3 4" key="1">
    <citation type="submission" date="2021-01" db="EMBL/GenBank/DDBJ databases">
        <title>Whole genome shotgun sequence of Verrucosispora gifhornensis NBRC 16317.</title>
        <authorList>
            <person name="Komaki H."/>
            <person name="Tamura T."/>
        </authorList>
    </citation>
    <scope>NUCLEOTIDE SEQUENCE [LARGE SCALE GENOMIC DNA]</scope>
    <source>
        <strain evidence="3 4">NBRC 16317</strain>
    </source>
</reference>
<proteinExistence type="predicted"/>
<protein>
    <submittedName>
        <fullName evidence="3">Uncharacterized protein</fullName>
    </submittedName>
</protein>
<gene>
    <name evidence="3" type="ORF">Vgi01_46790</name>
</gene>
<accession>A0ABQ4IJB9</accession>
<feature type="compositionally biased region" description="Low complexity" evidence="1">
    <location>
        <begin position="34"/>
        <end position="51"/>
    </location>
</feature>
<organism evidence="3 4">
    <name type="scientific">Micromonospora gifhornensis</name>
    <dbReference type="NCBI Taxonomy" id="84594"/>
    <lineage>
        <taxon>Bacteria</taxon>
        <taxon>Bacillati</taxon>
        <taxon>Actinomycetota</taxon>
        <taxon>Actinomycetes</taxon>
        <taxon>Micromonosporales</taxon>
        <taxon>Micromonosporaceae</taxon>
        <taxon>Micromonospora</taxon>
    </lineage>
</organism>
<keyword evidence="2" id="KW-0732">Signal</keyword>
<evidence type="ECO:0000313" key="4">
    <source>
        <dbReference type="Proteomes" id="UP000647860"/>
    </source>
</evidence>
<name>A0ABQ4IJB9_9ACTN</name>
<feature type="chain" id="PRO_5046613632" evidence="2">
    <location>
        <begin position="28"/>
        <end position="57"/>
    </location>
</feature>
<dbReference type="EMBL" id="BOPA01000035">
    <property type="protein sequence ID" value="GIJ17995.1"/>
    <property type="molecule type" value="Genomic_DNA"/>
</dbReference>
<evidence type="ECO:0000313" key="3">
    <source>
        <dbReference type="EMBL" id="GIJ17995.1"/>
    </source>
</evidence>
<evidence type="ECO:0000256" key="1">
    <source>
        <dbReference type="SAM" id="MobiDB-lite"/>
    </source>
</evidence>